<comment type="caution">
    <text evidence="3">The sequence shown here is derived from an EMBL/GenBank/DDBJ whole genome shotgun (WGS) entry which is preliminary data.</text>
</comment>
<evidence type="ECO:0000313" key="3">
    <source>
        <dbReference type="EMBL" id="MFC4158974.1"/>
    </source>
</evidence>
<feature type="compositionally biased region" description="Basic and acidic residues" evidence="1">
    <location>
        <begin position="323"/>
        <end position="335"/>
    </location>
</feature>
<dbReference type="EMBL" id="JBHSBU010000001">
    <property type="protein sequence ID" value="MFC4158974.1"/>
    <property type="molecule type" value="Genomic_DNA"/>
</dbReference>
<evidence type="ECO:0000256" key="1">
    <source>
        <dbReference type="SAM" id="MobiDB-lite"/>
    </source>
</evidence>
<dbReference type="InterPro" id="IPR018683">
    <property type="entry name" value="DUF2169"/>
</dbReference>
<accession>A0ABV8MLS2</accession>
<keyword evidence="4" id="KW-1185">Reference proteome</keyword>
<dbReference type="Pfam" id="PF09937">
    <property type="entry name" value="DUF2169"/>
    <property type="match status" value="1"/>
</dbReference>
<evidence type="ECO:0000313" key="4">
    <source>
        <dbReference type="Proteomes" id="UP001595791"/>
    </source>
</evidence>
<protein>
    <submittedName>
        <fullName evidence="3">DUF2169 domain-containing protein</fullName>
    </submittedName>
</protein>
<gene>
    <name evidence="3" type="ORF">ACFOW7_06340</name>
</gene>
<dbReference type="RefSeq" id="WP_378162223.1">
    <property type="nucleotide sequence ID" value="NZ_JBHSBU010000001.1"/>
</dbReference>
<organism evidence="3 4">
    <name type="scientific">Chitinimonas lacunae</name>
    <dbReference type="NCBI Taxonomy" id="1963018"/>
    <lineage>
        <taxon>Bacteria</taxon>
        <taxon>Pseudomonadati</taxon>
        <taxon>Pseudomonadota</taxon>
        <taxon>Betaproteobacteria</taxon>
        <taxon>Neisseriales</taxon>
        <taxon>Chitinibacteraceae</taxon>
        <taxon>Chitinimonas</taxon>
    </lineage>
</organism>
<feature type="region of interest" description="Disordered" evidence="1">
    <location>
        <begin position="323"/>
        <end position="348"/>
    </location>
</feature>
<reference evidence="4" key="1">
    <citation type="journal article" date="2019" name="Int. J. Syst. Evol. Microbiol.">
        <title>The Global Catalogue of Microorganisms (GCM) 10K type strain sequencing project: providing services to taxonomists for standard genome sequencing and annotation.</title>
        <authorList>
            <consortium name="The Broad Institute Genomics Platform"/>
            <consortium name="The Broad Institute Genome Sequencing Center for Infectious Disease"/>
            <person name="Wu L."/>
            <person name="Ma J."/>
        </authorList>
    </citation>
    <scope>NUCLEOTIDE SEQUENCE [LARGE SCALE GENOMIC DNA]</scope>
    <source>
        <strain evidence="4">LMG 29894</strain>
    </source>
</reference>
<sequence>MWALDNRTPYAADSGWLRDPSGAEIWVVAVKATYDILPDGSTRLAAQQPPVHSGPQPHPGLESLCYGTDLGPSKAATDILLNGHAYAQDGQPVSELLVGFKVGNLSRSARVHGDRQWQHGLLFASIGPAEPFLKMPLVYERAFGGPEGDAPAPQHNPVGRGLVADEAGRLWLPNLESIDQPIYRQDDRPPPVSFGPIASHWPARRRWAGTYDRHWREQRYPLPPNDLDPRHWQLAPPEQQVAGYLRGGEEVVLINLTPPGFAVGGRLAFRLPRLTLAFQTRFEDGSRSISRSVIHSLILEPDFPRFSVVHHMTLPCHPKVNRLDRTRISEKRRPLDPPPLPVPQEASI</sequence>
<proteinExistence type="predicted"/>
<feature type="domain" description="DUF2169" evidence="2">
    <location>
        <begin position="22"/>
        <end position="311"/>
    </location>
</feature>
<evidence type="ECO:0000259" key="2">
    <source>
        <dbReference type="Pfam" id="PF09937"/>
    </source>
</evidence>
<dbReference type="Proteomes" id="UP001595791">
    <property type="component" value="Unassembled WGS sequence"/>
</dbReference>
<name>A0ABV8MLS2_9NEIS</name>